<sequence length="80" mass="9047">MTQRVLADRLGLATSAICSYEAGTRYPSYEVLIKVAGIFRVSTDYLLGIEKSRYIDVTELSEEDIEILTMLADSLRKKKK</sequence>
<dbReference type="RefSeq" id="WP_342757834.1">
    <property type="nucleotide sequence ID" value="NZ_CP146256.1"/>
</dbReference>
<dbReference type="PANTHER" id="PTHR46558:SF14">
    <property type="entry name" value="HTH-TYPE TRANSCRIPTIONAL REGULATOR ANSR"/>
    <property type="match status" value="1"/>
</dbReference>
<evidence type="ECO:0000259" key="2">
    <source>
        <dbReference type="PROSITE" id="PS50943"/>
    </source>
</evidence>
<evidence type="ECO:0000313" key="3">
    <source>
        <dbReference type="EMBL" id="XAH74240.1"/>
    </source>
</evidence>
<dbReference type="Gene3D" id="1.10.260.40">
    <property type="entry name" value="lambda repressor-like DNA-binding domains"/>
    <property type="match status" value="1"/>
</dbReference>
<evidence type="ECO:0000256" key="1">
    <source>
        <dbReference type="ARBA" id="ARBA00023125"/>
    </source>
</evidence>
<feature type="domain" description="HTH cro/C1-type" evidence="2">
    <location>
        <begin position="1"/>
        <end position="46"/>
    </location>
</feature>
<organism evidence="3 4">
    <name type="scientific">Kineothrix sedimenti</name>
    <dbReference type="NCBI Taxonomy" id="3123317"/>
    <lineage>
        <taxon>Bacteria</taxon>
        <taxon>Bacillati</taxon>
        <taxon>Bacillota</taxon>
        <taxon>Clostridia</taxon>
        <taxon>Lachnospirales</taxon>
        <taxon>Lachnospiraceae</taxon>
        <taxon>Kineothrix</taxon>
    </lineage>
</organism>
<dbReference type="SUPFAM" id="SSF47413">
    <property type="entry name" value="lambda repressor-like DNA-binding domains"/>
    <property type="match status" value="1"/>
</dbReference>
<dbReference type="PANTHER" id="PTHR46558">
    <property type="entry name" value="TRACRIPTIONAL REGULATORY PROTEIN-RELATED-RELATED"/>
    <property type="match status" value="1"/>
</dbReference>
<dbReference type="Pfam" id="PF01381">
    <property type="entry name" value="HTH_3"/>
    <property type="match status" value="1"/>
</dbReference>
<evidence type="ECO:0000313" key="4">
    <source>
        <dbReference type="Proteomes" id="UP001451571"/>
    </source>
</evidence>
<keyword evidence="1" id="KW-0238">DNA-binding</keyword>
<dbReference type="InterPro" id="IPR010982">
    <property type="entry name" value="Lambda_DNA-bd_dom_sf"/>
</dbReference>
<proteinExistence type="predicted"/>
<reference evidence="3 4" key="1">
    <citation type="submission" date="2024-02" db="EMBL/GenBank/DDBJ databases">
        <title>Bacterial strain from lacustrine sediment.</title>
        <authorList>
            <person name="Petit C."/>
            <person name="Fadhlaoui K."/>
        </authorList>
    </citation>
    <scope>NUCLEOTIDE SEQUENCE [LARGE SCALE GENOMIC DNA]</scope>
    <source>
        <strain evidence="3 4">IPX-CK</strain>
    </source>
</reference>
<dbReference type="CDD" id="cd00093">
    <property type="entry name" value="HTH_XRE"/>
    <property type="match status" value="1"/>
</dbReference>
<protein>
    <submittedName>
        <fullName evidence="3">Helix-turn-helix transcriptional regulator</fullName>
    </submittedName>
</protein>
<dbReference type="Proteomes" id="UP001451571">
    <property type="component" value="Chromosome"/>
</dbReference>
<name>A0ABZ3EXR0_9FIRM</name>
<accession>A0ABZ3EXR0</accession>
<dbReference type="EMBL" id="CP146256">
    <property type="protein sequence ID" value="XAH74240.1"/>
    <property type="molecule type" value="Genomic_DNA"/>
</dbReference>
<gene>
    <name evidence="3" type="ORF">V6984_00255</name>
</gene>
<dbReference type="PROSITE" id="PS50943">
    <property type="entry name" value="HTH_CROC1"/>
    <property type="match status" value="1"/>
</dbReference>
<keyword evidence="4" id="KW-1185">Reference proteome</keyword>
<dbReference type="InterPro" id="IPR001387">
    <property type="entry name" value="Cro/C1-type_HTH"/>
</dbReference>